<dbReference type="EMBL" id="VZPB01000003">
    <property type="protein sequence ID" value="KAB0584892.1"/>
    <property type="molecule type" value="Genomic_DNA"/>
</dbReference>
<protein>
    <submittedName>
        <fullName evidence="2">ABC transporter permease</fullName>
    </submittedName>
</protein>
<feature type="transmembrane region" description="Helical" evidence="1">
    <location>
        <begin position="196"/>
        <end position="220"/>
    </location>
</feature>
<dbReference type="PANTHER" id="PTHR30188:SF3">
    <property type="entry name" value="ABC TRANSPORTER PERMEASE"/>
    <property type="match status" value="1"/>
</dbReference>
<dbReference type="AlphaFoldDB" id="A0A643FGA0"/>
<feature type="transmembrane region" description="Helical" evidence="1">
    <location>
        <begin position="165"/>
        <end position="184"/>
    </location>
</feature>
<dbReference type="RefSeq" id="WP_151122211.1">
    <property type="nucleotide sequence ID" value="NZ_CP088081.1"/>
</dbReference>
<dbReference type="PANTHER" id="PTHR30188">
    <property type="entry name" value="ABC TRANSPORTER PERMEASE PROTEIN-RELATED"/>
    <property type="match status" value="1"/>
</dbReference>
<feature type="transmembrane region" description="Helical" evidence="1">
    <location>
        <begin position="126"/>
        <end position="145"/>
    </location>
</feature>
<sequence>MTETSPAAPPPPADAPLRWQQGDAESRLVLAGDGRDGVLTWTAAPSTGPLVVDGRGLTHFDSLLAAQLWALAREAGDRLRWEELPAGLGEVLALARAAEASAGSAQPAHGWLARVGLRLTESQARLRITLGFIGELILALLRSLRGRSAMRAEDLMFQLHATGPASLPIVSLVSFLVGLIVAYMGAAQLQRLGAQIYIADLVTIGVVREIAALMTGIILAGRVGAAFAAQLGSMQANEEIDALASLGLPPMEHLVLPRLLAMLLMAPLLTLYAAIVGVAAGWLVAVGIYHVESAEYLVRSGQALTLTHLGIGLLKGTVYAFLVALAGCRQGLNAGRSAQAVGDATTAAVVQSIVWMVVAASVLTIMFQRLGW</sequence>
<dbReference type="Proteomes" id="UP000430120">
    <property type="component" value="Unassembled WGS sequence"/>
</dbReference>
<dbReference type="GO" id="GO:0005548">
    <property type="term" value="F:phospholipid transporter activity"/>
    <property type="evidence" value="ECO:0007669"/>
    <property type="project" value="TreeGrafter"/>
</dbReference>
<gene>
    <name evidence="2" type="ORF">F7Q92_01685</name>
</gene>
<reference evidence="2 3" key="1">
    <citation type="submission" date="2019-09" db="EMBL/GenBank/DDBJ databases">
        <title>Draft genome sequences of 48 bacterial type strains from the CCUG.</title>
        <authorList>
            <person name="Tunovic T."/>
            <person name="Pineiro-Iglesias B."/>
            <person name="Unosson C."/>
            <person name="Inganas E."/>
            <person name="Ohlen M."/>
            <person name="Cardew S."/>
            <person name="Jensie-Markopoulos S."/>
            <person name="Salva-Serra F."/>
            <person name="Jaen-Luchoro D."/>
            <person name="Karlsson R."/>
            <person name="Svensson-Stadler L."/>
            <person name="Chun J."/>
            <person name="Moore E."/>
        </authorList>
    </citation>
    <scope>NUCLEOTIDE SEQUENCE [LARGE SCALE GENOMIC DNA]</scope>
    <source>
        <strain evidence="2 3">CCUG 30977</strain>
    </source>
</reference>
<keyword evidence="1" id="KW-0472">Membrane</keyword>
<evidence type="ECO:0000313" key="3">
    <source>
        <dbReference type="Proteomes" id="UP000430120"/>
    </source>
</evidence>
<comment type="caution">
    <text evidence="2">The sequence shown here is derived from an EMBL/GenBank/DDBJ whole genome shotgun (WGS) entry which is preliminary data.</text>
</comment>
<evidence type="ECO:0000256" key="1">
    <source>
        <dbReference type="SAM" id="Phobius"/>
    </source>
</evidence>
<dbReference type="GO" id="GO:0043190">
    <property type="term" value="C:ATP-binding cassette (ABC) transporter complex"/>
    <property type="evidence" value="ECO:0007669"/>
    <property type="project" value="InterPro"/>
</dbReference>
<dbReference type="OrthoDB" id="9810518at2"/>
<keyword evidence="3" id="KW-1185">Reference proteome</keyword>
<accession>A0A643FGA0</accession>
<keyword evidence="1" id="KW-0812">Transmembrane</keyword>
<evidence type="ECO:0000313" key="2">
    <source>
        <dbReference type="EMBL" id="KAB0584892.1"/>
    </source>
</evidence>
<name>A0A643FGA0_IDEDE</name>
<dbReference type="InterPro" id="IPR030802">
    <property type="entry name" value="Permease_MalE"/>
</dbReference>
<feature type="transmembrane region" description="Helical" evidence="1">
    <location>
        <begin position="346"/>
        <end position="367"/>
    </location>
</feature>
<feature type="transmembrane region" description="Helical" evidence="1">
    <location>
        <begin position="259"/>
        <end position="291"/>
    </location>
</feature>
<organism evidence="2 3">
    <name type="scientific">Ideonella dechloratans</name>
    <dbReference type="NCBI Taxonomy" id="36863"/>
    <lineage>
        <taxon>Bacteria</taxon>
        <taxon>Pseudomonadati</taxon>
        <taxon>Pseudomonadota</taxon>
        <taxon>Betaproteobacteria</taxon>
        <taxon>Burkholderiales</taxon>
        <taxon>Sphaerotilaceae</taxon>
        <taxon>Ideonella</taxon>
    </lineage>
</organism>
<keyword evidence="1" id="KW-1133">Transmembrane helix</keyword>
<proteinExistence type="predicted"/>
<feature type="transmembrane region" description="Helical" evidence="1">
    <location>
        <begin position="303"/>
        <end position="326"/>
    </location>
</feature>
<dbReference type="Pfam" id="PF02405">
    <property type="entry name" value="MlaE"/>
    <property type="match status" value="1"/>
</dbReference>